<dbReference type="FunFam" id="1.25.40.340:FF:000002">
    <property type="entry name" value="Dihydroxyacetone kinase, L subunit"/>
    <property type="match status" value="1"/>
</dbReference>
<dbReference type="PANTHER" id="PTHR28629:SF4">
    <property type="entry name" value="TRIOKINASE_FMN CYCLASE"/>
    <property type="match status" value="1"/>
</dbReference>
<dbReference type="InterPro" id="IPR012737">
    <property type="entry name" value="DhaK_L_YcgS"/>
</dbReference>
<dbReference type="InterPro" id="IPR050861">
    <property type="entry name" value="Dihydroxyacetone_Kinase"/>
</dbReference>
<dbReference type="Pfam" id="PF02734">
    <property type="entry name" value="Dak2"/>
    <property type="match status" value="1"/>
</dbReference>
<dbReference type="GO" id="GO:0005829">
    <property type="term" value="C:cytosol"/>
    <property type="evidence" value="ECO:0007669"/>
    <property type="project" value="TreeGrafter"/>
</dbReference>
<comment type="subunit">
    <text evidence="7">Homodimer. The dihydroxyacetone kinase complex is composed of a homodimer of DhaM, a homodimer of DhaK and the subunit DhaL.</text>
</comment>
<dbReference type="SUPFAM" id="SSF101473">
    <property type="entry name" value="DhaL-like"/>
    <property type="match status" value="1"/>
</dbReference>
<evidence type="ECO:0000256" key="1">
    <source>
        <dbReference type="ARBA" id="ARBA00001113"/>
    </source>
</evidence>
<evidence type="ECO:0000256" key="8">
    <source>
        <dbReference type="ARBA" id="ARBA00055771"/>
    </source>
</evidence>
<dbReference type="InterPro" id="IPR036117">
    <property type="entry name" value="DhaL_dom_sf"/>
</dbReference>
<dbReference type="GO" id="GO:0047324">
    <property type="term" value="F:phosphoenolpyruvate-glycerone phosphotransferase activity"/>
    <property type="evidence" value="ECO:0007669"/>
    <property type="project" value="UniProtKB-EC"/>
</dbReference>
<comment type="function">
    <text evidence="8">ADP-binding subunit of the dihydroxyacetone kinase, which is responsible for the phosphoenolpyruvate (PEP)-dependent phosphorylation of dihydroxyacetone. DhaL-ADP is converted to DhaL-ATP via a phosphoryl group transfer from DhaM and transmits it to dihydroxyacetone binds to DhaK.</text>
</comment>
<dbReference type="EMBL" id="SVCA01000011">
    <property type="protein sequence ID" value="MBE6086055.1"/>
    <property type="molecule type" value="Genomic_DNA"/>
</dbReference>
<evidence type="ECO:0000256" key="6">
    <source>
        <dbReference type="ARBA" id="ARBA00022798"/>
    </source>
</evidence>
<dbReference type="PANTHER" id="PTHR28629">
    <property type="entry name" value="TRIOKINASE/FMN CYCLASE"/>
    <property type="match status" value="1"/>
</dbReference>
<accession>A0A927ZW17</accession>
<dbReference type="Proteomes" id="UP000772151">
    <property type="component" value="Unassembled WGS sequence"/>
</dbReference>
<evidence type="ECO:0000259" key="9">
    <source>
        <dbReference type="PROSITE" id="PS51480"/>
    </source>
</evidence>
<sequence length="215" mass="22899">MFGKEYTIAALEAICQDIIEHEEELNHLDNAIGDGDHGTNMARFSRIILQELPKIQEEKDELGEIFHYVGMRCINEIGGSAGPLFGTFFLRAGMAAAGKTVLSAADWVTAFAAGSMGVSQLGKSSEGDKTMLDAMFPAVRAMQEAAGTGGSLPEVFAAGVEAAENGVVYTKTIQANKGRASYLGSRSIGHQDPGATTIMLMLQAMHKVAVEREVE</sequence>
<proteinExistence type="predicted"/>
<evidence type="ECO:0000313" key="11">
    <source>
        <dbReference type="Proteomes" id="UP000772151"/>
    </source>
</evidence>
<evidence type="ECO:0000256" key="5">
    <source>
        <dbReference type="ARBA" id="ARBA00022777"/>
    </source>
</evidence>
<evidence type="ECO:0000313" key="10">
    <source>
        <dbReference type="EMBL" id="MBE6086055.1"/>
    </source>
</evidence>
<dbReference type="EC" id="2.7.1.121" evidence="3"/>
<dbReference type="NCBIfam" id="TIGR02365">
    <property type="entry name" value="dha_L_ycgS"/>
    <property type="match status" value="1"/>
</dbReference>
<organism evidence="10 11">
    <name type="scientific">Selenomonas ruminantium</name>
    <dbReference type="NCBI Taxonomy" id="971"/>
    <lineage>
        <taxon>Bacteria</taxon>
        <taxon>Bacillati</taxon>
        <taxon>Bacillota</taxon>
        <taxon>Negativicutes</taxon>
        <taxon>Selenomonadales</taxon>
        <taxon>Selenomonadaceae</taxon>
        <taxon>Selenomonas</taxon>
    </lineage>
</organism>
<reference evidence="10" key="1">
    <citation type="submission" date="2019-04" db="EMBL/GenBank/DDBJ databases">
        <title>Evolution of Biomass-Degrading Anaerobic Consortia Revealed by Metagenomics.</title>
        <authorList>
            <person name="Peng X."/>
        </authorList>
    </citation>
    <scope>NUCLEOTIDE SEQUENCE</scope>
    <source>
        <strain evidence="10">SIG242</strain>
    </source>
</reference>
<keyword evidence="4" id="KW-0808">Transferase</keyword>
<keyword evidence="5 10" id="KW-0418">Kinase</keyword>
<dbReference type="GO" id="GO:0019563">
    <property type="term" value="P:glycerol catabolic process"/>
    <property type="evidence" value="ECO:0007669"/>
    <property type="project" value="TreeGrafter"/>
</dbReference>
<keyword evidence="6" id="KW-0319">Glycerol metabolism</keyword>
<gene>
    <name evidence="10" type="primary">dhaL</name>
    <name evidence="10" type="ORF">E7203_11485</name>
</gene>
<dbReference type="Gene3D" id="1.25.40.340">
    <property type="match status" value="1"/>
</dbReference>
<dbReference type="SMART" id="SM01120">
    <property type="entry name" value="Dak2"/>
    <property type="match status" value="1"/>
</dbReference>
<dbReference type="PROSITE" id="PS51480">
    <property type="entry name" value="DHAL"/>
    <property type="match status" value="1"/>
</dbReference>
<dbReference type="AlphaFoldDB" id="A0A927ZW17"/>
<evidence type="ECO:0000256" key="4">
    <source>
        <dbReference type="ARBA" id="ARBA00022679"/>
    </source>
</evidence>
<comment type="catalytic activity">
    <reaction evidence="1">
        <text>dihydroxyacetone + phosphoenolpyruvate = dihydroxyacetone phosphate + pyruvate</text>
        <dbReference type="Rhea" id="RHEA:18381"/>
        <dbReference type="ChEBI" id="CHEBI:15361"/>
        <dbReference type="ChEBI" id="CHEBI:16016"/>
        <dbReference type="ChEBI" id="CHEBI:57642"/>
        <dbReference type="ChEBI" id="CHEBI:58702"/>
        <dbReference type="EC" id="2.7.1.121"/>
    </reaction>
</comment>
<evidence type="ECO:0000256" key="3">
    <source>
        <dbReference type="ARBA" id="ARBA00012095"/>
    </source>
</evidence>
<dbReference type="InterPro" id="IPR004007">
    <property type="entry name" value="DhaL_dom"/>
</dbReference>
<evidence type="ECO:0000256" key="2">
    <source>
        <dbReference type="ARBA" id="ARBA00004745"/>
    </source>
</evidence>
<dbReference type="RefSeq" id="WP_303670157.1">
    <property type="nucleotide sequence ID" value="NZ_SVCA01000011.1"/>
</dbReference>
<protein>
    <recommendedName>
        <fullName evidence="3">phosphoenolpyruvate--glycerone phosphotransferase</fullName>
        <ecNumber evidence="3">2.7.1.121</ecNumber>
    </recommendedName>
</protein>
<name>A0A927ZW17_SELRU</name>
<comment type="pathway">
    <text evidence="2">Polyol metabolism; glycerol degradation.</text>
</comment>
<dbReference type="GO" id="GO:0004371">
    <property type="term" value="F:glycerone kinase activity"/>
    <property type="evidence" value="ECO:0007669"/>
    <property type="project" value="InterPro"/>
</dbReference>
<evidence type="ECO:0000256" key="7">
    <source>
        <dbReference type="ARBA" id="ARBA00046577"/>
    </source>
</evidence>
<comment type="caution">
    <text evidence="10">The sequence shown here is derived from an EMBL/GenBank/DDBJ whole genome shotgun (WGS) entry which is preliminary data.</text>
</comment>
<feature type="domain" description="DhaL" evidence="9">
    <location>
        <begin position="5"/>
        <end position="207"/>
    </location>
</feature>